<keyword evidence="2" id="KW-1185">Reference proteome</keyword>
<evidence type="ECO:0000313" key="1">
    <source>
        <dbReference type="EMBL" id="CAI4048873.1"/>
    </source>
</evidence>
<organism evidence="1 2">
    <name type="scientific">Saccharomyces kudriavzevii (strain ATCC MYA-4449 / AS 2.2408 / CBS 8840 / NBRC 1802 / NCYC 2889)</name>
    <name type="common">Yeast</name>
    <dbReference type="NCBI Taxonomy" id="226230"/>
    <lineage>
        <taxon>Eukaryota</taxon>
        <taxon>Fungi</taxon>
        <taxon>Dikarya</taxon>
        <taxon>Ascomycota</taxon>
        <taxon>Saccharomycotina</taxon>
        <taxon>Saccharomycetes</taxon>
        <taxon>Saccharomycetales</taxon>
        <taxon>Saccharomycetaceae</taxon>
        <taxon>Saccharomyces</taxon>
    </lineage>
</organism>
<dbReference type="InterPro" id="IPR022794">
    <property type="entry name" value="Bul1_C"/>
</dbReference>
<dbReference type="InterPro" id="IPR007519">
    <property type="entry name" value="Bul1_N"/>
</dbReference>
<dbReference type="Proteomes" id="UP001162087">
    <property type="component" value="Chromosome 13"/>
</dbReference>
<dbReference type="PANTHER" id="PTHR31904">
    <property type="entry name" value="BYPASS OF STOP CODON PROTEIN 5-RELATED"/>
    <property type="match status" value="1"/>
</dbReference>
<evidence type="ECO:0000313" key="2">
    <source>
        <dbReference type="Proteomes" id="UP001162087"/>
    </source>
</evidence>
<dbReference type="Pfam" id="PF04425">
    <property type="entry name" value="Bul1_N"/>
    <property type="match status" value="1"/>
</dbReference>
<dbReference type="PANTHER" id="PTHR31904:SF1">
    <property type="entry name" value="BYPASS OF STOP CODON PROTEIN 5-RELATED"/>
    <property type="match status" value="1"/>
</dbReference>
<proteinExistence type="predicted"/>
<gene>
    <name evidence="1" type="primary">SKDI13G4060</name>
    <name evidence="1" type="ORF">SKDI_13G4060</name>
</gene>
<dbReference type="OrthoDB" id="2283785at2759"/>
<sequence length="977" mass="109780">MVKDLSEAGFPPKRRPLLRPQRSDSTAQGMATGNANTSMRGRGRQKQEAAKVSSRSPSLHSPKSWIRSSSATGILGLRRPELENSHSQAPSSTAPAAANRSPLRRSTANATPIETGRSWTDGDINNVVDVLPSFEMYNALHRHIPQGNVDPDRHDFPPSYQESNNSAATGGASSSTDLSHQELSSTDALGATHPSSTSNLENLIPLRTEHHSIAAQQPTTVDEDSLDFPPILDDLNDADNIFIDKLYTLPKMSTPIEITIKTTKNAPMPHMKPEEESILKEYTSGDLIHGFVTIENKSQASLKFEMFYVTLESYISIIDKVKGKRTIKRFLRMVDLSASWSYSKIALGSGVDFIPLDVDYDDSIFGLNNSRVLEPGVKYKKFFIFKLPLQLLDVTCKQEHFSHCLLPPSFGIDKYRNNCKYSGIKVNSVLGCGHLGTKGSPILTNDMSDDNLSINYTIDARIVGKDQKTSKLYIMKEREYNLRVIPFGFDANVVGERTTMTQLNDFTKLVQERLDALKKIFQKLEKNEPITNHDIHGADLSGTIDDYVQLDSQEIVQRKLDQLHIKNRNDYLVNYNDLKLGHGMDNNRLECGSHNTDSSRNWASFVESELKYKLKNKSNSSSFLNFSHFLNGSSSSISTSSNTTKGNHDLTSNKERTGLILVKAKITRQGLSYWSPSLLRKTNVFESKSKHDQENWMRLSELIPDDVKKPLEKIDLQLTCIESDNSLPHDPPEIQSITTELICITAKSDNSIPIKLNSELLMNKEKLTSIKALYDEFHSKICDYETKFNKNFLKLNELYNINRGNRRPKELKFTDFITSQLFNDVESICNLKVSTHNLSNIFKKQVNTLKQHPKRAPSEDSISHIGNGNSSSPNSASLTPVTSSSKSSLFLPSGNSSTSLKFTDQIVHKWVRIAPLQYKRDINVNLEFNKDIKEALIPSFESCLCCRFYCVQVMIKFENHLGVAKIDIPISVRQVIK</sequence>
<dbReference type="InterPro" id="IPR039634">
    <property type="entry name" value="Bul1-like"/>
</dbReference>
<dbReference type="Pfam" id="PF04426">
    <property type="entry name" value="Bul1_C"/>
    <property type="match status" value="1"/>
</dbReference>
<reference evidence="1" key="1">
    <citation type="submission" date="2022-10" db="EMBL/GenBank/DDBJ databases">
        <authorList>
            <person name="Byrne P K."/>
        </authorList>
    </citation>
    <scope>NUCLEOTIDE SEQUENCE</scope>
    <source>
        <strain evidence="1">IFO1802</strain>
    </source>
</reference>
<dbReference type="EMBL" id="OX365908">
    <property type="protein sequence ID" value="CAI4048873.1"/>
    <property type="molecule type" value="Genomic_DNA"/>
</dbReference>
<accession>A0AA35J6K9</accession>
<name>A0AA35J6K9_SACK1</name>
<protein>
    <submittedName>
        <fullName evidence="1">Uncharacterized protein</fullName>
    </submittedName>
</protein>